<reference evidence="1 2" key="1">
    <citation type="submission" date="2019-04" db="EMBL/GenBank/DDBJ databases">
        <authorList>
            <person name="Anderson K.J."/>
            <person name="Thurgood T.L."/>
            <person name="Sharma R."/>
            <person name="Arens D.K."/>
            <person name="Kruger J.L."/>
            <person name="Thompson D.W."/>
            <person name="Casjens S."/>
            <person name="Grose J.H."/>
        </authorList>
    </citation>
    <scope>NUCLEOTIDE SEQUENCE [LARGE SCALE GENOMIC DNA]</scope>
</reference>
<dbReference type="EMBL" id="MN013084">
    <property type="protein sequence ID" value="QEG13063.1"/>
    <property type="molecule type" value="Genomic_DNA"/>
</dbReference>
<accession>A0A5B9NPT8</accession>
<dbReference type="Proteomes" id="UP000325316">
    <property type="component" value="Segment"/>
</dbReference>
<proteinExistence type="predicted"/>
<protein>
    <submittedName>
        <fullName evidence="1">Uncharacterized protein</fullName>
    </submittedName>
</protein>
<sequence length="178" mass="20710">MTLAEASPVTDEKQYKITTFGLEFVSRDFPSFTDKRHPLYRREIMVAICYNPFLEYGTSYRDNVDPSELKNGWPEGVDVIIKEYNTYVKTKNSPFDTQDSFLLGGWKIPQTNLIDIIPEPKFGVKSVDTVKIPNMMHTDEYGTMNFNNWLITDQFDMILFRRGIWHLLGVPKTEALPR</sequence>
<evidence type="ECO:0000313" key="2">
    <source>
        <dbReference type="Proteomes" id="UP000325316"/>
    </source>
</evidence>
<organism evidence="1 2">
    <name type="scientific">Klebsiella phage vB_KaeM_KaAlpha</name>
    <dbReference type="NCBI Taxonomy" id="2591367"/>
    <lineage>
        <taxon>Viruses</taxon>
        <taxon>Duplodnaviria</taxon>
        <taxon>Heunggongvirae</taxon>
        <taxon>Uroviricota</taxon>
        <taxon>Caudoviricetes</taxon>
        <taxon>Pantevenvirales</taxon>
        <taxon>Straboviridae</taxon>
        <taxon>Tevenvirinae</taxon>
        <taxon>Karamvirus</taxon>
        <taxon>Karamvirus pg7</taxon>
    </lineage>
</organism>
<gene>
    <name evidence="1" type="ORF">KAALPHA_26</name>
</gene>
<name>A0A5B9NPT8_9CAUD</name>
<evidence type="ECO:0000313" key="1">
    <source>
        <dbReference type="EMBL" id="QEG13063.1"/>
    </source>
</evidence>